<evidence type="ECO:0000313" key="1">
    <source>
        <dbReference type="EMBL" id="HAZ7494289.1"/>
    </source>
</evidence>
<name>A0A1M0P7J9_ECOLX</name>
<reference evidence="1" key="3">
    <citation type="submission" date="2021-03" db="EMBL/GenBank/DDBJ databases">
        <authorList>
            <consortium name="NCBI Pathogen Detection Project"/>
        </authorList>
    </citation>
    <scope>NUCLEOTIDE SEQUENCE</scope>
    <source>
        <strain evidence="1">SJP41</strain>
    </source>
</reference>
<dbReference type="AlphaFoldDB" id="A0A1M0P7J9"/>
<evidence type="ECO:0000313" key="3">
    <source>
        <dbReference type="Proteomes" id="UP000475070"/>
    </source>
</evidence>
<reference evidence="2 3" key="2">
    <citation type="journal article" date="2019" name="Nat. Med.">
        <title>A library of human gut bacterial isolates paired with longitudinal multiomics data enables mechanistic microbiome research.</title>
        <authorList>
            <person name="Poyet M."/>
            <person name="Groussin M."/>
            <person name="Gibbons S.M."/>
            <person name="Avila-Pacheco J."/>
            <person name="Jiang X."/>
            <person name="Kearney S.M."/>
            <person name="Perrotta A.R."/>
            <person name="Berdy B."/>
            <person name="Zhao S."/>
            <person name="Lieberman T.D."/>
            <person name="Swanson P.K."/>
            <person name="Smith M."/>
            <person name="Roesemann S."/>
            <person name="Alexander J.E."/>
            <person name="Rich S.A."/>
            <person name="Livny J."/>
            <person name="Vlamakis H."/>
            <person name="Clish C."/>
            <person name="Bullock K."/>
            <person name="Deik A."/>
            <person name="Scott J."/>
            <person name="Pierce K.A."/>
            <person name="Xavier R.J."/>
            <person name="Alm E.J."/>
        </authorList>
    </citation>
    <scope>NUCLEOTIDE SEQUENCE [LARGE SCALE GENOMIC DNA]</scope>
    <source>
        <strain evidence="2 3">BIOML-A112</strain>
    </source>
</reference>
<organism evidence="2 3">
    <name type="scientific">Escherichia coli</name>
    <dbReference type="NCBI Taxonomy" id="562"/>
    <lineage>
        <taxon>Bacteria</taxon>
        <taxon>Pseudomonadati</taxon>
        <taxon>Pseudomonadota</taxon>
        <taxon>Gammaproteobacteria</taxon>
        <taxon>Enterobacterales</taxon>
        <taxon>Enterobacteriaceae</taxon>
        <taxon>Escherichia</taxon>
    </lineage>
</organism>
<sequence length="96" mass="10626">MSLFDKKPSLMPMVIAPDVWQSAVEFPADPQQVEERLGNLLLAVLLTLRTAGTSRKKVTFTIYCQPPQGDMKAPVALPLSLNYHGHYVQVSMAEQA</sequence>
<protein>
    <submittedName>
        <fullName evidence="2">Uncharacterized protein</fullName>
    </submittedName>
</protein>
<proteinExistence type="predicted"/>
<reference evidence="1" key="1">
    <citation type="journal article" date="2018" name="Genome Biol.">
        <title>SKESA: strategic k-mer extension for scrupulous assemblies.</title>
        <authorList>
            <person name="Souvorov A."/>
            <person name="Agarwala R."/>
            <person name="Lipman D.J."/>
        </authorList>
    </citation>
    <scope>NUCLEOTIDE SEQUENCE</scope>
    <source>
        <strain evidence="1">SJP41</strain>
    </source>
</reference>
<accession>A0A1M0P7J9</accession>
<comment type="caution">
    <text evidence="2">The sequence shown here is derived from an EMBL/GenBank/DDBJ whole genome shotgun (WGS) entry which is preliminary data.</text>
</comment>
<dbReference type="EMBL" id="WXKQ01000005">
    <property type="protein sequence ID" value="NAG19273.1"/>
    <property type="molecule type" value="Genomic_DNA"/>
</dbReference>
<dbReference type="RefSeq" id="WP_024166657.1">
    <property type="nucleotide sequence ID" value="NZ_AP022409.1"/>
</dbReference>
<evidence type="ECO:0000313" key="2">
    <source>
        <dbReference type="EMBL" id="NAG19273.1"/>
    </source>
</evidence>
<dbReference type="Proteomes" id="UP000868636">
    <property type="component" value="Unassembled WGS sequence"/>
</dbReference>
<dbReference type="Proteomes" id="UP000475070">
    <property type="component" value="Unassembled WGS sequence"/>
</dbReference>
<gene>
    <name evidence="2" type="ORF">GUC01_09585</name>
    <name evidence="1" type="ORF">J8F57_004589</name>
</gene>
<dbReference type="EMBL" id="DADPIR010000048">
    <property type="protein sequence ID" value="HAZ7494289.1"/>
    <property type="molecule type" value="Genomic_DNA"/>
</dbReference>